<comment type="similarity">
    <text evidence="1">Belongs to the BtpA family.</text>
</comment>
<dbReference type="NCBIfam" id="TIGR00259">
    <property type="entry name" value="thylakoid_BtpA"/>
    <property type="match status" value="1"/>
</dbReference>
<dbReference type="PIRSF" id="PIRSF005956">
    <property type="entry name" value="BtpA"/>
    <property type="match status" value="1"/>
</dbReference>
<dbReference type="InterPro" id="IPR013785">
    <property type="entry name" value="Aldolase_TIM"/>
</dbReference>
<dbReference type="PANTHER" id="PTHR21381:SF3">
    <property type="entry name" value="SGC REGION PROTEIN SGCQ-RELATED"/>
    <property type="match status" value="1"/>
</dbReference>
<name>A0A7C4NN33_STAMA</name>
<evidence type="ECO:0000256" key="1">
    <source>
        <dbReference type="ARBA" id="ARBA00006007"/>
    </source>
</evidence>
<evidence type="ECO:0000313" key="2">
    <source>
        <dbReference type="EMBL" id="HGQ74227.1"/>
    </source>
</evidence>
<dbReference type="InterPro" id="IPR011060">
    <property type="entry name" value="RibuloseP-bd_barrel"/>
</dbReference>
<dbReference type="InterPro" id="IPR005137">
    <property type="entry name" value="BtpA"/>
</dbReference>
<sequence>MGFREVIGVIHLPRLPSSKARIEDFDINVLINKVVREATLLDELGYTGVIVENYGDNPYPKRTRDPLTLSVLSLVVREVVKSVSIPVGINVLRNSGLEAYSIAVATGAKFIRVNALIETIITDSGLIEAEAPRLRNIRYNYPGVKIYADIFVKHGVSLNLTYSSILANLTNIMYINKLDYIRGIVRDYIERGGADALVVTGLATGEPPSKDYVNLIKKYSTIPVIVGSGVNPSNVSSYLEVADGIIIGSWIKVNGVAGNPIDPDRAKFFINKVRECGYLIEK</sequence>
<dbReference type="Gene3D" id="3.20.20.70">
    <property type="entry name" value="Aldolase class I"/>
    <property type="match status" value="1"/>
</dbReference>
<organism evidence="2">
    <name type="scientific">Staphylothermus marinus</name>
    <dbReference type="NCBI Taxonomy" id="2280"/>
    <lineage>
        <taxon>Archaea</taxon>
        <taxon>Thermoproteota</taxon>
        <taxon>Thermoprotei</taxon>
        <taxon>Desulfurococcales</taxon>
        <taxon>Desulfurococcaceae</taxon>
        <taxon>Staphylothermus</taxon>
    </lineage>
</organism>
<proteinExistence type="inferred from homology"/>
<reference evidence="2" key="1">
    <citation type="journal article" date="2020" name="mSystems">
        <title>Genome- and Community-Level Interaction Insights into Carbon Utilization and Element Cycling Functions of Hydrothermarchaeota in Hydrothermal Sediment.</title>
        <authorList>
            <person name="Zhou Z."/>
            <person name="Liu Y."/>
            <person name="Xu W."/>
            <person name="Pan J."/>
            <person name="Luo Z.H."/>
            <person name="Li M."/>
        </authorList>
    </citation>
    <scope>NUCLEOTIDE SEQUENCE [LARGE SCALE GENOMIC DNA]</scope>
    <source>
        <strain evidence="2">SpSt-648</strain>
    </source>
</reference>
<comment type="caution">
    <text evidence="2">The sequence shown here is derived from an EMBL/GenBank/DDBJ whole genome shotgun (WGS) entry which is preliminary data.</text>
</comment>
<gene>
    <name evidence="2" type="ORF">ENU20_04030</name>
</gene>
<dbReference type="EMBL" id="DTBP01000027">
    <property type="protein sequence ID" value="HGQ74227.1"/>
    <property type="molecule type" value="Genomic_DNA"/>
</dbReference>
<protein>
    <submittedName>
        <fullName evidence="2">BtpA/SgcQ family protein</fullName>
    </submittedName>
</protein>
<dbReference type="SUPFAM" id="SSF51366">
    <property type="entry name" value="Ribulose-phoshate binding barrel"/>
    <property type="match status" value="1"/>
</dbReference>
<dbReference type="AlphaFoldDB" id="A0A7C4NN33"/>
<accession>A0A7C4NN33</accession>
<dbReference type="PANTHER" id="PTHR21381">
    <property type="entry name" value="ZGC:162297"/>
    <property type="match status" value="1"/>
</dbReference>
<dbReference type="Pfam" id="PF03437">
    <property type="entry name" value="BtpA"/>
    <property type="match status" value="1"/>
</dbReference>